<evidence type="ECO:0000256" key="1">
    <source>
        <dbReference type="ARBA" id="ARBA00001933"/>
    </source>
</evidence>
<keyword evidence="3" id="KW-0663">Pyridoxal phosphate</keyword>
<proteinExistence type="inferred from homology"/>
<keyword evidence="8" id="KW-1185">Reference proteome</keyword>
<dbReference type="STRING" id="890420.SAMN05216226_10422"/>
<evidence type="ECO:0000256" key="2">
    <source>
        <dbReference type="ARBA" id="ARBA00010869"/>
    </source>
</evidence>
<dbReference type="GO" id="GO:0003941">
    <property type="term" value="F:L-serine ammonia-lyase activity"/>
    <property type="evidence" value="ECO:0007669"/>
    <property type="project" value="TreeGrafter"/>
</dbReference>
<comment type="similarity">
    <text evidence="2">Belongs to the serine/threonine dehydratase family.</text>
</comment>
<evidence type="ECO:0000313" key="8">
    <source>
        <dbReference type="Proteomes" id="UP000198856"/>
    </source>
</evidence>
<organism evidence="7 8">
    <name type="scientific">Halovenus aranensis</name>
    <dbReference type="NCBI Taxonomy" id="890420"/>
    <lineage>
        <taxon>Archaea</taxon>
        <taxon>Methanobacteriati</taxon>
        <taxon>Methanobacteriota</taxon>
        <taxon>Stenosarchaea group</taxon>
        <taxon>Halobacteria</taxon>
        <taxon>Halobacteriales</taxon>
        <taxon>Haloarculaceae</taxon>
        <taxon>Halovenus</taxon>
    </lineage>
</organism>
<dbReference type="EMBL" id="FNFC01000004">
    <property type="protein sequence ID" value="SDJ48191.1"/>
    <property type="molecule type" value="Genomic_DNA"/>
</dbReference>
<reference evidence="7 8" key="1">
    <citation type="submission" date="2016-10" db="EMBL/GenBank/DDBJ databases">
        <authorList>
            <person name="de Groot N.N."/>
        </authorList>
    </citation>
    <scope>NUCLEOTIDE SEQUENCE [LARGE SCALE GENOMIC DNA]</scope>
    <source>
        <strain evidence="7 8">IBRC-M10015</strain>
    </source>
</reference>
<comment type="cofactor">
    <cofactor evidence="1">
        <name>pyridoxal 5'-phosphate</name>
        <dbReference type="ChEBI" id="CHEBI:597326"/>
    </cofactor>
</comment>
<evidence type="ECO:0000313" key="7">
    <source>
        <dbReference type="EMBL" id="SDJ48191.1"/>
    </source>
</evidence>
<sequence>MAQGYEPVESPDETTVFPYHDLTPPSRSDIYAARERISPYLPETPLVRSDWLSAELDADVYLKREDTLPTGAFKVRGGVALGSQLGDEFDEHGLIAASTGNHGQSVAFAGMQFDHPVTICVPEDANPSKVRSMKRYGADIEYYGSDYDEARAHAERLATEQGYRYVHSANEPELVAGVATAGLEIIDELPDVDLAFAPVGGGTCASGLAMTIGDILGADVIGVQSAQAPAAHRAWKQGHLEPHEKMETVAEGLATRVPFAMTMEVLREKLADFALVDDEATLEALRQMMVRSGIIMEGACATVFAAAFEHRERVRGQTVVLPVTGRNIAEAKLEGVLRD</sequence>
<evidence type="ECO:0000256" key="5">
    <source>
        <dbReference type="SAM" id="MobiDB-lite"/>
    </source>
</evidence>
<keyword evidence="4 7" id="KW-0456">Lyase</keyword>
<evidence type="ECO:0000259" key="6">
    <source>
        <dbReference type="Pfam" id="PF00291"/>
    </source>
</evidence>
<dbReference type="InterPro" id="IPR036052">
    <property type="entry name" value="TrpB-like_PALP_sf"/>
</dbReference>
<evidence type="ECO:0000256" key="3">
    <source>
        <dbReference type="ARBA" id="ARBA00022898"/>
    </source>
</evidence>
<dbReference type="AlphaFoldDB" id="A0A1G8U369"/>
<accession>A0A1G8U369</accession>
<dbReference type="GO" id="GO:0006565">
    <property type="term" value="P:L-serine catabolic process"/>
    <property type="evidence" value="ECO:0007669"/>
    <property type="project" value="TreeGrafter"/>
</dbReference>
<dbReference type="GO" id="GO:0004794">
    <property type="term" value="F:threonine deaminase activity"/>
    <property type="evidence" value="ECO:0007669"/>
    <property type="project" value="TreeGrafter"/>
</dbReference>
<feature type="domain" description="Tryptophan synthase beta chain-like PALP" evidence="6">
    <location>
        <begin position="38"/>
        <end position="325"/>
    </location>
</feature>
<dbReference type="InterPro" id="IPR050147">
    <property type="entry name" value="Ser/Thr_Dehydratase"/>
</dbReference>
<dbReference type="FunFam" id="3.40.50.1100:FF:000005">
    <property type="entry name" value="Threonine dehydratase catabolic"/>
    <property type="match status" value="1"/>
</dbReference>
<name>A0A1G8U369_9EURY</name>
<dbReference type="InterPro" id="IPR001926">
    <property type="entry name" value="TrpB-like_PALP"/>
</dbReference>
<dbReference type="Gene3D" id="3.40.50.1100">
    <property type="match status" value="2"/>
</dbReference>
<dbReference type="GO" id="GO:0009097">
    <property type="term" value="P:isoleucine biosynthetic process"/>
    <property type="evidence" value="ECO:0007669"/>
    <property type="project" value="TreeGrafter"/>
</dbReference>
<dbReference type="Pfam" id="PF00291">
    <property type="entry name" value="PALP"/>
    <property type="match status" value="1"/>
</dbReference>
<dbReference type="GO" id="GO:0006567">
    <property type="term" value="P:L-threonine catabolic process"/>
    <property type="evidence" value="ECO:0007669"/>
    <property type="project" value="TreeGrafter"/>
</dbReference>
<protein>
    <submittedName>
        <fullName evidence="7">L-threonine ammonia-lyase</fullName>
    </submittedName>
</protein>
<evidence type="ECO:0000256" key="4">
    <source>
        <dbReference type="ARBA" id="ARBA00023239"/>
    </source>
</evidence>
<dbReference type="PANTHER" id="PTHR48078:SF7">
    <property type="entry name" value="BLL6502 PROTEIN"/>
    <property type="match status" value="1"/>
</dbReference>
<gene>
    <name evidence="7" type="ORF">SAMN05216226_10422</name>
</gene>
<dbReference type="CDD" id="cd01562">
    <property type="entry name" value="Thr-dehyd"/>
    <property type="match status" value="1"/>
</dbReference>
<feature type="region of interest" description="Disordered" evidence="5">
    <location>
        <begin position="1"/>
        <end position="21"/>
    </location>
</feature>
<dbReference type="SUPFAM" id="SSF53686">
    <property type="entry name" value="Tryptophan synthase beta subunit-like PLP-dependent enzymes"/>
    <property type="match status" value="1"/>
</dbReference>
<dbReference type="OrthoDB" id="371827at2157"/>
<dbReference type="RefSeq" id="WP_092700043.1">
    <property type="nucleotide sequence ID" value="NZ_FNFC01000004.1"/>
</dbReference>
<dbReference type="PANTHER" id="PTHR48078">
    <property type="entry name" value="THREONINE DEHYDRATASE, MITOCHONDRIAL-RELATED"/>
    <property type="match status" value="1"/>
</dbReference>
<dbReference type="Proteomes" id="UP000198856">
    <property type="component" value="Unassembled WGS sequence"/>
</dbReference>